<keyword evidence="4" id="KW-1185">Reference proteome</keyword>
<feature type="transmembrane region" description="Helical" evidence="2">
    <location>
        <begin position="505"/>
        <end position="530"/>
    </location>
</feature>
<dbReference type="AlphaFoldDB" id="A0A2S5BA97"/>
<feature type="compositionally biased region" description="Low complexity" evidence="1">
    <location>
        <begin position="22"/>
        <end position="31"/>
    </location>
</feature>
<feature type="region of interest" description="Disordered" evidence="1">
    <location>
        <begin position="334"/>
        <end position="462"/>
    </location>
</feature>
<dbReference type="EMBL" id="PJQD01000035">
    <property type="protein sequence ID" value="POY73705.1"/>
    <property type="molecule type" value="Genomic_DNA"/>
</dbReference>
<evidence type="ECO:0000313" key="4">
    <source>
        <dbReference type="Proteomes" id="UP000237144"/>
    </source>
</evidence>
<feature type="region of interest" description="Disordered" evidence="1">
    <location>
        <begin position="190"/>
        <end position="277"/>
    </location>
</feature>
<feature type="compositionally biased region" description="Low complexity" evidence="1">
    <location>
        <begin position="262"/>
        <end position="277"/>
    </location>
</feature>
<evidence type="ECO:0000256" key="2">
    <source>
        <dbReference type="SAM" id="Phobius"/>
    </source>
</evidence>
<dbReference type="STRING" id="741276.A0A2S5BA97"/>
<feature type="compositionally biased region" description="Low complexity" evidence="1">
    <location>
        <begin position="342"/>
        <end position="352"/>
    </location>
</feature>
<organism evidence="3 4">
    <name type="scientific">Rhodotorula taiwanensis</name>
    <dbReference type="NCBI Taxonomy" id="741276"/>
    <lineage>
        <taxon>Eukaryota</taxon>
        <taxon>Fungi</taxon>
        <taxon>Dikarya</taxon>
        <taxon>Basidiomycota</taxon>
        <taxon>Pucciniomycotina</taxon>
        <taxon>Microbotryomycetes</taxon>
        <taxon>Sporidiobolales</taxon>
        <taxon>Sporidiobolaceae</taxon>
        <taxon>Rhodotorula</taxon>
    </lineage>
</organism>
<dbReference type="Proteomes" id="UP000237144">
    <property type="component" value="Unassembled WGS sequence"/>
</dbReference>
<keyword evidence="2" id="KW-0812">Transmembrane</keyword>
<proteinExistence type="predicted"/>
<keyword evidence="2" id="KW-1133">Transmembrane helix</keyword>
<sequence>MTSQASDTRSGRLLWPVRRDLQQSQGASAVAAPPPSPLTVARPETDLLGRPLPPVPPPQDPFAQAVSQQPSLVMAPRGRFSSAAGIKSLNLAAFAAASRREDDTQSTWATTLFSRMVDTSGDTAPEVGPTPQREQDGSAMRPAGTPRSAAEGSRREQVPLRRTSTEPEGLAQLAARIDALEAELKVELPTTPNRTYAPSLVASSESSSPGRAARTRLLAQQAVDPSSAGGASRPSLAARRSVQRLPPLLPTSVTTGAPFLAPPSDHSSPSVSSLSIRSVPLPPIERGKDGFYRLPVSPHKVAKRAPFDDATNLSFPLPPHLDLVSPALKSAAASSFEGSQATPITPSTYGSPSSPPPRSPPPALPEFVSVFLESRSSSERATQAGQEEDASEDDLVAGTYPPDRGRNHLRRAESLSSAIVPPLALRHSLRQRTPTQPGIPKTRDDETAGSPTDKAASSPADDKVKWTVRAAPGWSLRAERREVEDNGTVRAVGGGRWRRLRDSRLVHLGAVALVFAALLLVVGLAVGLTLSRNAVAFAQCDCLNGGKVRLTAAGDCVCQCRGMLGGTSCHLDGTCLDGLAEGVVDTAARASSLWQPTINTTRLMTSLRLYFGEKRSTSTDCSDQLDLLAVPNLSFSRFPNRVNWLEAALLHIFAASESNSTVVRFRLFASRLDYSLFGDEPATKPNSNYQIMPAGYVWDLATLERSVPPVSWNATVGSSAASTLTPASLLVLDNITSNAIAASRQRTTALAHFWNDTLGLSTSQLDLFRAAVQSAEVILPFDATTLVKGAYVNPALFPPITACMSGLDVASRVGIDSFEATVLGLPSITEGTGSCTDRPRYGVLNLVKLRLPFASFDKRPGLLQQALALEANDALRARMSVHAGETLSAGPFAPPSSVPTAPNTIEHFGLLAPVASAIDHVLLDYLSLLSVPSAQALVEYLLSNASTLPPAVDSLLWQHPLPTLEVQLWGTVDLAADVAFAKSGLLVPTSSNGSLALFFGSSAGTALRSWALGGNLSSPRPIWWSPSAESASSALDTGQAAVDAVWAKAANETLKSPSQVWRALTSGNLTA</sequence>
<name>A0A2S5BA97_9BASI</name>
<keyword evidence="2" id="KW-0472">Membrane</keyword>
<feature type="compositionally biased region" description="Low complexity" evidence="1">
    <location>
        <begin position="203"/>
        <end position="222"/>
    </location>
</feature>
<accession>A0A2S5BA97</accession>
<evidence type="ECO:0000256" key="1">
    <source>
        <dbReference type="SAM" id="MobiDB-lite"/>
    </source>
</evidence>
<protein>
    <submittedName>
        <fullName evidence="3">Uncharacterized protein</fullName>
    </submittedName>
</protein>
<gene>
    <name evidence="3" type="ORF">BMF94_3242</name>
</gene>
<feature type="region of interest" description="Disordered" evidence="1">
    <location>
        <begin position="117"/>
        <end position="171"/>
    </location>
</feature>
<feature type="compositionally biased region" description="Basic and acidic residues" evidence="1">
    <location>
        <begin position="152"/>
        <end position="165"/>
    </location>
</feature>
<feature type="region of interest" description="Disordered" evidence="1">
    <location>
        <begin position="1"/>
        <end position="68"/>
    </location>
</feature>
<feature type="compositionally biased region" description="Basic and acidic residues" evidence="1">
    <location>
        <begin position="403"/>
        <end position="413"/>
    </location>
</feature>
<feature type="compositionally biased region" description="Acidic residues" evidence="1">
    <location>
        <begin position="386"/>
        <end position="395"/>
    </location>
</feature>
<feature type="compositionally biased region" description="Pro residues" evidence="1">
    <location>
        <begin position="353"/>
        <end position="364"/>
    </location>
</feature>
<dbReference type="OrthoDB" id="5595612at2759"/>
<feature type="compositionally biased region" description="Pro residues" evidence="1">
    <location>
        <begin position="51"/>
        <end position="60"/>
    </location>
</feature>
<comment type="caution">
    <text evidence="3">The sequence shown here is derived from an EMBL/GenBank/DDBJ whole genome shotgun (WGS) entry which is preliminary data.</text>
</comment>
<reference evidence="3 4" key="1">
    <citation type="journal article" date="2018" name="Front. Microbiol.">
        <title>Prospects for Fungal Bioremediation of Acidic Radioactive Waste Sites: Characterization and Genome Sequence of Rhodotorula taiwanensis MD1149.</title>
        <authorList>
            <person name="Tkavc R."/>
            <person name="Matrosova V.Y."/>
            <person name="Grichenko O.E."/>
            <person name="Gostincar C."/>
            <person name="Volpe R.P."/>
            <person name="Klimenkova P."/>
            <person name="Gaidamakova E.K."/>
            <person name="Zhou C.E."/>
            <person name="Stewart B.J."/>
            <person name="Lyman M.G."/>
            <person name="Malfatti S.A."/>
            <person name="Rubinfeld B."/>
            <person name="Courtot M."/>
            <person name="Singh J."/>
            <person name="Dalgard C.L."/>
            <person name="Hamilton T."/>
            <person name="Frey K.G."/>
            <person name="Gunde-Cimerman N."/>
            <person name="Dugan L."/>
            <person name="Daly M.J."/>
        </authorList>
    </citation>
    <scope>NUCLEOTIDE SEQUENCE [LARGE SCALE GENOMIC DNA]</scope>
    <source>
        <strain evidence="3 4">MD1149</strain>
    </source>
</reference>
<evidence type="ECO:0000313" key="3">
    <source>
        <dbReference type="EMBL" id="POY73705.1"/>
    </source>
</evidence>